<feature type="domain" description="mRNA capping enzyme adenylation" evidence="8">
    <location>
        <begin position="481"/>
        <end position="668"/>
    </location>
</feature>
<keyword evidence="6" id="KW-0342">GTP-binding</keyword>
<dbReference type="Gene3D" id="3.40.50.300">
    <property type="entry name" value="P-loop containing nucleotide triphosphate hydrolases"/>
    <property type="match status" value="1"/>
</dbReference>
<organism evidence="10 11">
    <name type="scientific">Planoprotostelium fungivorum</name>
    <dbReference type="NCBI Taxonomy" id="1890364"/>
    <lineage>
        <taxon>Eukaryota</taxon>
        <taxon>Amoebozoa</taxon>
        <taxon>Evosea</taxon>
        <taxon>Variosea</taxon>
        <taxon>Cavosteliida</taxon>
        <taxon>Cavosteliaceae</taxon>
        <taxon>Planoprotostelium</taxon>
    </lineage>
</organism>
<dbReference type="SUPFAM" id="SSF52540">
    <property type="entry name" value="P-loop containing nucleoside triphosphate hydrolases"/>
    <property type="match status" value="1"/>
</dbReference>
<name>A0A2P6MRX5_9EUKA</name>
<comment type="similarity">
    <text evidence="1">Belongs to the small GTPase superfamily. Rho family.</text>
</comment>
<dbReference type="PROSITE" id="PS51421">
    <property type="entry name" value="RAS"/>
    <property type="match status" value="1"/>
</dbReference>
<keyword evidence="2" id="KW-0507">mRNA processing</keyword>
<dbReference type="PROSITE" id="PS51419">
    <property type="entry name" value="RAB"/>
    <property type="match status" value="1"/>
</dbReference>
<dbReference type="InterPro" id="IPR005225">
    <property type="entry name" value="Small_GTP-bd"/>
</dbReference>
<dbReference type="GO" id="GO:0006370">
    <property type="term" value="P:7-methylguanosine mRNA capping"/>
    <property type="evidence" value="ECO:0007669"/>
    <property type="project" value="UniProtKB-KW"/>
</dbReference>
<dbReference type="Pfam" id="PF01331">
    <property type="entry name" value="mRNA_cap_enzyme"/>
    <property type="match status" value="1"/>
</dbReference>
<sequence>MKTVKIVTVGDGNVGKTSLLMTYTNDTFPAEYVPTVFDNFTAYINIDGNAAHLNLWDTAGQEEYDRLRALSYPQTDVFLLCFSIICPVSFKNVSQKWAPEIRHFCPAANIVLVGTKSDAREEHKQRARYTGIHPIACEAGVYKAREIGARKYIECSALTRKGLRGVFTEAVRPLLVSGTPQVKKKKDPNCIISVTREMQDTRREQAEHASASQTTITGQMQMMAADSMFSFLLQVCRETDLNRDDIELEVRLGFVQDFVFSSELNKADFDHLINKLDNSGIGCRFSRHNDFHFPTYQDQDGTHKRVRIRRDDRDRYERPEVKTSLKKEDFRVRDSIMPYDVRVSIAQEKKLRALDGNMPDDWSKVRQKERKSYNYNTPHRPWDIDLTVVTERSRTASARLTYEAEIEFHPVVLQWCRDPSKHDRLRNMLVDFYKNIWSLFGASREVSLFQKVSPDKNDQLQRMCNQALHQNARVDFPGSMPVNFRRKHFAEIQKKEYYVSEKTDGMRYLMVVTREGVYMCTRRYEFQSVPGASILCHLFPDSIFDGEMVKYEREKDRQMYLLFDVILYEGDNVSQKFVPDRLAMIGAAVGKWRYHMGKNPTDKFPFEFTGKVFKDKSEIRDLLKLMREHNGERFFEDRSRHHKTDGLVFTCRNEPYLIRSAHSMYKWKYSDKLSVDFRVVIERDNRLKFYVTSRRDSPEVEYNIEPKLSNRDELVRDIQSHERTRREQRDYGTIAELKYDPWESSWVYCNLRGDKTTPNHISILLDTLEVLSENVTTNEITFRMSGKSNEEWKSRTEEHLKGNGR</sequence>
<dbReference type="SMART" id="SM00174">
    <property type="entry name" value="RHO"/>
    <property type="match status" value="1"/>
</dbReference>
<dbReference type="PANTHER" id="PTHR24072">
    <property type="entry name" value="RHO FAMILY GTPASE"/>
    <property type="match status" value="1"/>
</dbReference>
<dbReference type="EMBL" id="MDYQ01000463">
    <property type="protein sequence ID" value="PRP74459.1"/>
    <property type="molecule type" value="Genomic_DNA"/>
</dbReference>
<dbReference type="InParanoid" id="A0A2P6MRX5"/>
<keyword evidence="3" id="KW-0547">Nucleotide-binding</keyword>
<dbReference type="SUPFAM" id="SSF55154">
    <property type="entry name" value="CYTH-like phosphatases"/>
    <property type="match status" value="1"/>
</dbReference>
<dbReference type="GO" id="GO:0004651">
    <property type="term" value="F:polynucleotide 5'-phosphatase activity"/>
    <property type="evidence" value="ECO:0007669"/>
    <property type="project" value="InterPro"/>
</dbReference>
<dbReference type="AlphaFoldDB" id="A0A2P6MRX5"/>
<keyword evidence="11" id="KW-1185">Reference proteome</keyword>
<keyword evidence="4" id="KW-0378">Hydrolase</keyword>
<dbReference type="InterPro" id="IPR037009">
    <property type="entry name" value="mRNA_triPase_Cet1_sf"/>
</dbReference>
<dbReference type="Gene3D" id="3.30.470.30">
    <property type="entry name" value="DNA ligase/mRNA capping enzyme"/>
    <property type="match status" value="1"/>
</dbReference>
<dbReference type="NCBIfam" id="TIGR00231">
    <property type="entry name" value="small_GTP"/>
    <property type="match status" value="1"/>
</dbReference>
<dbReference type="Proteomes" id="UP000241769">
    <property type="component" value="Unassembled WGS sequence"/>
</dbReference>
<dbReference type="SMART" id="SM00176">
    <property type="entry name" value="RAN"/>
    <property type="match status" value="1"/>
</dbReference>
<dbReference type="FunFam" id="3.40.50.300:FF:001179">
    <property type="entry name" value="Rho family GTPase"/>
    <property type="match status" value="1"/>
</dbReference>
<dbReference type="STRING" id="1890364.A0A2P6MRX5"/>
<dbReference type="Gene3D" id="2.40.50.140">
    <property type="entry name" value="Nucleic acid-binding proteins"/>
    <property type="match status" value="1"/>
</dbReference>
<evidence type="ECO:0000256" key="6">
    <source>
        <dbReference type="ARBA" id="ARBA00023134"/>
    </source>
</evidence>
<dbReference type="GO" id="GO:0005525">
    <property type="term" value="F:GTP binding"/>
    <property type="evidence" value="ECO:0007669"/>
    <property type="project" value="UniProtKB-KW"/>
</dbReference>
<gene>
    <name evidence="10" type="ORF">PROFUN_06588</name>
</gene>
<dbReference type="Gene3D" id="3.20.100.10">
    <property type="entry name" value="mRNA triphosphatase Cet1-like"/>
    <property type="match status" value="1"/>
</dbReference>
<dbReference type="GO" id="GO:0003924">
    <property type="term" value="F:GTPase activity"/>
    <property type="evidence" value="ECO:0007669"/>
    <property type="project" value="InterPro"/>
</dbReference>
<evidence type="ECO:0000259" key="9">
    <source>
        <dbReference type="Pfam" id="PF03919"/>
    </source>
</evidence>
<feature type="domain" description="mRNA capping enzyme C-terminal" evidence="9">
    <location>
        <begin position="674"/>
        <end position="780"/>
    </location>
</feature>
<accession>A0A2P6MRX5</accession>
<dbReference type="Pfam" id="PF03919">
    <property type="entry name" value="mRNA_cap_C"/>
    <property type="match status" value="1"/>
</dbReference>
<dbReference type="GO" id="GO:0005524">
    <property type="term" value="F:ATP binding"/>
    <property type="evidence" value="ECO:0007669"/>
    <property type="project" value="InterPro"/>
</dbReference>
<evidence type="ECO:0000259" key="8">
    <source>
        <dbReference type="Pfam" id="PF01331"/>
    </source>
</evidence>
<dbReference type="InterPro" id="IPR003578">
    <property type="entry name" value="Small_GTPase_Rho"/>
</dbReference>
<dbReference type="SUPFAM" id="SSF56091">
    <property type="entry name" value="DNA ligase/mRNA capping enzyme, catalytic domain"/>
    <property type="match status" value="1"/>
</dbReference>
<dbReference type="GO" id="GO:0004484">
    <property type="term" value="F:mRNA guanylyltransferase activity"/>
    <property type="evidence" value="ECO:0007669"/>
    <property type="project" value="InterPro"/>
</dbReference>
<dbReference type="GO" id="GO:0140818">
    <property type="term" value="F:mRNA 5'-triphosphate monophosphatase activity"/>
    <property type="evidence" value="ECO:0007669"/>
    <property type="project" value="UniProtKB-EC"/>
</dbReference>
<evidence type="ECO:0000256" key="4">
    <source>
        <dbReference type="ARBA" id="ARBA00022801"/>
    </source>
</evidence>
<proteinExistence type="inferred from homology"/>
<dbReference type="SUPFAM" id="SSF50249">
    <property type="entry name" value="Nucleic acid-binding proteins"/>
    <property type="match status" value="1"/>
</dbReference>
<keyword evidence="5" id="KW-0506">mRNA capping</keyword>
<dbReference type="SMART" id="SM00173">
    <property type="entry name" value="RAS"/>
    <property type="match status" value="1"/>
</dbReference>
<dbReference type="OrthoDB" id="200924at2759"/>
<reference evidence="10 11" key="1">
    <citation type="journal article" date="2018" name="Genome Biol. Evol.">
        <title>Multiple Roots of Fruiting Body Formation in Amoebozoa.</title>
        <authorList>
            <person name="Hillmann F."/>
            <person name="Forbes G."/>
            <person name="Novohradska S."/>
            <person name="Ferling I."/>
            <person name="Riege K."/>
            <person name="Groth M."/>
            <person name="Westermann M."/>
            <person name="Marz M."/>
            <person name="Spaller T."/>
            <person name="Winckler T."/>
            <person name="Schaap P."/>
            <person name="Glockner G."/>
        </authorList>
    </citation>
    <scope>NUCLEOTIDE SEQUENCE [LARGE SCALE GENOMIC DNA]</scope>
    <source>
        <strain evidence="10 11">Jena</strain>
    </source>
</reference>
<dbReference type="SMART" id="SM00175">
    <property type="entry name" value="RAB"/>
    <property type="match status" value="1"/>
</dbReference>
<dbReference type="CDD" id="cd07895">
    <property type="entry name" value="Adenylation_mRNA_capping"/>
    <property type="match status" value="1"/>
</dbReference>
<dbReference type="InterPro" id="IPR001806">
    <property type="entry name" value="Small_GTPase"/>
</dbReference>
<evidence type="ECO:0000256" key="1">
    <source>
        <dbReference type="ARBA" id="ARBA00010142"/>
    </source>
</evidence>
<evidence type="ECO:0000256" key="3">
    <source>
        <dbReference type="ARBA" id="ARBA00022741"/>
    </source>
</evidence>
<dbReference type="PROSITE" id="PS51420">
    <property type="entry name" value="RHO"/>
    <property type="match status" value="1"/>
</dbReference>
<dbReference type="GO" id="GO:0007264">
    <property type="term" value="P:small GTPase-mediated signal transduction"/>
    <property type="evidence" value="ECO:0007669"/>
    <property type="project" value="InterPro"/>
</dbReference>
<dbReference type="InterPro" id="IPR013846">
    <property type="entry name" value="mRNA_cap_enzyme_C"/>
</dbReference>
<comment type="catalytic activity">
    <reaction evidence="7">
        <text>a 5'-end triphospho-ribonucleoside in mRNA + H2O = a 5'-end diphospho-ribonucleoside in mRNA + phosphate + H(+)</text>
        <dbReference type="Rhea" id="RHEA:67004"/>
        <dbReference type="Rhea" id="RHEA-COMP:17164"/>
        <dbReference type="Rhea" id="RHEA-COMP:17165"/>
        <dbReference type="ChEBI" id="CHEBI:15377"/>
        <dbReference type="ChEBI" id="CHEBI:15378"/>
        <dbReference type="ChEBI" id="CHEBI:43474"/>
        <dbReference type="ChEBI" id="CHEBI:167616"/>
        <dbReference type="ChEBI" id="CHEBI:167618"/>
        <dbReference type="EC" id="3.6.1.74"/>
    </reaction>
    <physiologicalReaction direction="left-to-right" evidence="7">
        <dbReference type="Rhea" id="RHEA:67005"/>
    </physiologicalReaction>
</comment>
<dbReference type="InterPro" id="IPR001339">
    <property type="entry name" value="mRNA_cap_enzyme_adenylation"/>
</dbReference>
<dbReference type="InterPro" id="IPR027417">
    <property type="entry name" value="P-loop_NTPase"/>
</dbReference>
<dbReference type="InterPro" id="IPR033469">
    <property type="entry name" value="CYTH-like_dom_sf"/>
</dbReference>
<comment type="caution">
    <text evidence="10">The sequence shown here is derived from an EMBL/GenBank/DDBJ whole genome shotgun (WGS) entry which is preliminary data.</text>
</comment>
<evidence type="ECO:0000313" key="11">
    <source>
        <dbReference type="Proteomes" id="UP000241769"/>
    </source>
</evidence>
<dbReference type="PRINTS" id="PR00449">
    <property type="entry name" value="RASTRNSFRMNG"/>
</dbReference>
<evidence type="ECO:0000256" key="2">
    <source>
        <dbReference type="ARBA" id="ARBA00022664"/>
    </source>
</evidence>
<dbReference type="CDD" id="cd00157">
    <property type="entry name" value="Rho"/>
    <property type="match status" value="1"/>
</dbReference>
<dbReference type="Pfam" id="PF00071">
    <property type="entry name" value="Ras"/>
    <property type="match status" value="1"/>
</dbReference>
<protein>
    <submittedName>
        <fullName evidence="10">Uncharacterized protein</fullName>
    </submittedName>
</protein>
<dbReference type="InterPro" id="IPR012340">
    <property type="entry name" value="NA-bd_OB-fold"/>
</dbReference>
<evidence type="ECO:0000256" key="7">
    <source>
        <dbReference type="ARBA" id="ARBA00047740"/>
    </source>
</evidence>
<evidence type="ECO:0000313" key="10">
    <source>
        <dbReference type="EMBL" id="PRP74459.1"/>
    </source>
</evidence>
<evidence type="ECO:0000256" key="5">
    <source>
        <dbReference type="ARBA" id="ARBA00023042"/>
    </source>
</evidence>